<comment type="caution">
    <text evidence="4">The sequence shown here is derived from an EMBL/GenBank/DDBJ whole genome shotgun (WGS) entry which is preliminary data.</text>
</comment>
<feature type="domain" description="HEPN" evidence="2">
    <location>
        <begin position="3947"/>
        <end position="4070"/>
    </location>
</feature>
<dbReference type="Pfam" id="PF25794">
    <property type="entry name" value="SACS"/>
    <property type="match status" value="2"/>
</dbReference>
<dbReference type="Proteomes" id="UP000596742">
    <property type="component" value="Unassembled WGS sequence"/>
</dbReference>
<dbReference type="SUPFAM" id="SSF46565">
    <property type="entry name" value="Chaperone J-domain"/>
    <property type="match status" value="1"/>
</dbReference>
<dbReference type="NCBIfam" id="NF047352">
    <property type="entry name" value="P_loop_sacsin"/>
    <property type="match status" value="2"/>
</dbReference>
<evidence type="ECO:0000313" key="4">
    <source>
        <dbReference type="EMBL" id="VDI12593.1"/>
    </source>
</evidence>
<dbReference type="Gene3D" id="1.20.120.330">
    <property type="entry name" value="Nucleotidyltransferases domain 2"/>
    <property type="match status" value="1"/>
</dbReference>
<dbReference type="InterPro" id="IPR001623">
    <property type="entry name" value="DnaJ_domain"/>
</dbReference>
<protein>
    <submittedName>
        <fullName evidence="4">Sacsin</fullName>
    </submittedName>
</protein>
<dbReference type="InterPro" id="IPR036890">
    <property type="entry name" value="HATPase_C_sf"/>
</dbReference>
<organism evidence="4 5">
    <name type="scientific">Mytilus galloprovincialis</name>
    <name type="common">Mediterranean mussel</name>
    <dbReference type="NCBI Taxonomy" id="29158"/>
    <lineage>
        <taxon>Eukaryota</taxon>
        <taxon>Metazoa</taxon>
        <taxon>Spiralia</taxon>
        <taxon>Lophotrochozoa</taxon>
        <taxon>Mollusca</taxon>
        <taxon>Bivalvia</taxon>
        <taxon>Autobranchia</taxon>
        <taxon>Pteriomorphia</taxon>
        <taxon>Mytilida</taxon>
        <taxon>Mytiloidea</taxon>
        <taxon>Mytilidae</taxon>
        <taxon>Mytilinae</taxon>
        <taxon>Mytilus</taxon>
    </lineage>
</organism>
<evidence type="ECO:0000313" key="5">
    <source>
        <dbReference type="Proteomes" id="UP000596742"/>
    </source>
</evidence>
<dbReference type="PANTHER" id="PTHR46919:SF2">
    <property type="entry name" value="SACSIN"/>
    <property type="match status" value="1"/>
</dbReference>
<sequence length="4073" mass="467417">MTNDREFKGHVFCLMPLPLQNESLTGYPVHVNGYFALSQNRRHVKWPSADQTLMKGHTDKSNRWNECLLKEVLVDVYDKVIQDLIQTCKDNGNTFERLNLVYKSIPDHRLITSHWDIIVDPLFDVLLRTPFLFSNSCGGKWIRPEEAVFKIFSCDVCSDVKKTIFRLMQKLNIDLVDVPEHIIDVLKSKNLSIQTLSQDFICQSMKSNSVYKSFTSEEKLDILSYLISDGSFARLHGLELLPLTNGCFCSFDHRNQNNHVFVCKEEVYLFPGQEEKFIGQGLKDEVYNKLFTAASKGQFQLAILHEQRDVVTLIQATIAKYIGPITNKCIQWNQSHAVGMDWLKKVWSYIQKYDLNCFSHLHLIPHTKTNGLYKISTVFLLKSSGSFDIPSDVCCCLEYLDIVVLDCIPSEIESHRSIRSFVYLPTVENVFQMLTKVQANGNVYQFTQKFNEAVTDSQRKQFVTYISRYSNMNSHLISLLSSLTLFVEKTSRRFVSLNQVKSIAETDGLPLKYFRETLDCSDTKYRSLAKLLNATFIDREDVIIDILQNLSSKYSESDTENMMRYVLNNISYYHKSEQMMNLAKKIPFVYSNDGRRRRAAELFDPEDTILSMIILDSNRFPKKQNLIVELEIMRKLGLKTIYDVTPQDVLCCAQHIHSNSNKHVEKERSEKLLEFLQRFSGLLNNYISGYKLSHHLSNLRFVEPSQRRREFPLSLPWYTETSEITFCRPSDLLDAKYTKLVGSVRPVLNRDFTTNLACCFGWTVEPTVSDVVNQLLIISEKYQDQNKPELLPIINDIYRFLASHYDGTTLFQNLYTQKWIWTGNGFKAPNRVYLTTKPSDINLTPYLVPLPVELKDSVFLQFFRKMNCIEEQNTRLLIRVQSMIQEKYKNNTKTIERVKTDLQLVVNILNIVKDAPDDQVDDVLFPIQQQDKLKVVLKPPKECNYSKDDDDIYGDEKHFVHQDVPVDTAEKLGVQSVTDTLLEDAELLEEWGQSEPLTRRIKNLLEAYKDGLSVPKEIIQNADDAGATKVCFMYDQRDRETYGRILLDKNMFECQGPALWAYNNAKFSGEDLKSITKVSGATKETDTTKIGKFGLGFCSVYNLTEVPSFVTGDQMVIFDPHYDYLGDALKRKKQPGLKIDLRKNRKILERKKSQFEPYNGVFGCNLNVQQDNVCYNGTLFRLPLRTRQQASLSEISDKPYNNEQMISLMRIFAEAGGNLLLFTQNVTTVEFYHLPENEKDPKNATLLYSLQRQTLQFIERPMRITSAESRKSVLQELSTSIEDVRKDPKRDLSPVELSILLQISVKATDGLAHIGIHGSSSSTKWFVTWATGTDRSKTLAMDSAVKGLLPLGSVACPVENIHGDKYRTFQLKELPFGFYKTSHVFCYLPLPVETKFPVHINGSFAVTSDRRRLSCKTTDDKDSFQSDWNEALMMDAVCNAYILFLKNLRHLNIDAKEQFHKQWPVQYKKEENQTNFGKLQVSFYQKIADEKKGNEVFRREENFTSIDHCKFLDSKILETEFGDKAFTVCIQLLENDITTMMQLPSKLGSCFKDAGCDAVIEPRIINIITFYSELVLPYLSSNKIWDEQSKDQLMLHALDNASDKLLGLLQNYASIPTAPNRLFRRPSEIVNKTGPLNVLFCVEDERFVVGTEYTASNRLTTLKSLGMITDQLSDDLIEDRAVSIQSLATVCSQCALDRCAQFVKYLNKMHTSIIKNERLLNKLQSIKFLPIKSKPNDWKWTWAADTFAHPEDECKHYTCCNEKHRQDTSVVFERSIEIYSATLTDIVGCIFPVLDESYFSHDSYHELFTKLGVNNTVDLGQSLDNLSILSNDVYQNGIGDGAHMLNNTTLSVYKYINDISIHNLHLEEKASLLHGIAECYMDKNILLLDGSFVKPSQVFMDMSEDCIPYLYSLKKTEHIRKLKGFVDLFKIEKQCPARRVIDELLSYQSRQGSDTMEENEVRLYVRLLKVLVDSLNSDKVDSDTLKKLYIPDADGVLSPIHMLCLDSIDTKSTDTMRFTHQSISPEIAVPLGINTKRQRKVADCSRPTKIYSKDFGQHEELITRINRLLSGYPCDSGVLKEMVQNADDAKATEVHIVMDFSMHPTDNLLSETWKPLQGPAVLVCNDSYFSESDIEGIQRLGIGSKGGDPTKTGQYGVGFNAVYHLTDVPSFLTRGPEVQTGEVLCVMDPHCKYVPDATIQCPGREYINTEVLKEEHPNVFSCYHDQILLKETGTIFRLPIRTSQFSSNISETHLTIDDVRELVNGFKDEMGEMLLFVNHVKSIKVSEIIEGKLQPVYSVHLEMSDKDAEMRQQFYNMIDTGAKRIRDCQEPDSIDPTEAKYFADIRDCNGACSKWLIVRRMGFSGIHKLPEEVLSSYRNGNLGLLPRGGIALSLDEGKNKRENCKAFCFLPLPVETGLPVHVNGHFALDHEARRNLWTDDKEGYRLSWNKYLMEDVIVPSYVRALHTLKTNFNIDTGKPTNAQKMKKTLAEYHRFFPDTSKITGIFKFLAHSLYRWIYNQEEDIFPVCKLVTKTDVLTTFYPIVSETFKFPCVFNTLKIKNLTIATDLKTVSQTSQGITERVASLEHSGASLDKRALQRLSLLIQICKDIGIKLLESPKHILKSMKDADLIVTEITPEFFVSFLRSHDEEHDDSCKIGNMGQPLAETTISKIQNLEICVEYCKKMKNANFGDLMEGLPLNLTNDGVLRAFSTSHPVFCSLYSSLLPNSSNQFLHYDLYHYFSPSDKGLKTFDIEGFVENLPNTLHLEKYRTMNTPVEWDPDSSSVPESCWIEMTWTFLNSAVYDRRQIENNTDANTTAEDITQEFILKVLNQLQYWSLVPSVQENEAKSKMLMPVGEARFILDVSTFTGTLKEAVKQLRIPCLDKQIRIGHDNILKHLVVTRDSPISLLNLLFEKRHTIASLQIKKAYCKEIMDFLSEHLNDFLNNNSETEILGKFKEIPLHVSITGQHCNIKTGQSVLIVEDIVIPDGIEEWAEASSTLLLQTSSKSTKLYEKLGYTDENLKSMDLYRKHLLPKFDFLPIVHHLAHIKYTRDVLLAKPFGGAFNEVQKDLISILERVQFVPDINGGLNTASMFKDPTNELMRLMLPDEDFPASEYYENEWIYFLSIIGLQSKITPEMVLQFASDIERIGRNGITIENEKDLTLKSKLLVKHIFTQLEVQENVDTNMLSSLRSLKFIPVHTIANWKSSICSQAHDAELISFHNSTLSSKQDICWTRCSLIPEWANPLYLYNISMKKRDAIFTHLQLVKEPGFIDVVRHVQNICDKMKEIISTIQTDDILACSVEHLMTGIYKWLHGNMNDESNKDDLIKTLHRKPILFLPAYKLFVTCNKVVRFIKDEDVIKQYLVEAPSKYASYFDLFECLGMKRQVNVCSFIHVLNQLITDVGQRDELHYEEIRTVQQAVQNLFNYLRYPLFGDVEYKELSEIKTFHMLSREHLLCDSKRLVYSDNKAFENEIGSDMMLSYLVNLEELGVGITGSFSTEFQKLPKHLQPNILSHMIKKRLKDNFEIVPIDEKGHLIETLLNASQFHKAVFRIAMYARKRIEGLSALDLNENIVNQWIRNMKKIQVLQVKTIEFDLMFEDKKVGSKEVTCYYLKKDNDSNILYCALQNTVLKEWLVENSGVIDYAISHCSDRKFVDVGGLLVKTLLKIDKLEDMSILLDKENVEEFSISIKCKSSLFPPPGTTVHPNWYRFLDNNFTEFDEGEYVAVLLSEERYEGDMYVPAVYMYAKIIQKCDPIENASSFIRSTLRKYRVHVGHGRIQEIHAFDIFKFNRNKEETTQELVPFLEITNTSTDGRPLESICQDVEAIIHAAWTLPEEERRKLIKRLYKKWHPDKNHGNELESTEVFKFIKQAVLNLERGHGIRDNDAEDFDYSRNSAFWSHFQTWDHDATNNSESDSTETNGGGNAQGHTAGRQMREPVPSLAEANQWMQQAKRDVTAASNFLEAAEVGHNFNWICFICYQSVEKILKAMHYNMDSNNIPNSNCLEHLIAGMNIELQDMVITLTTLLGNHAGLLYPDRHSIPRIPADEFDKAKAGQAIKLAHKIVEYVSDRL</sequence>
<evidence type="ECO:0000259" key="2">
    <source>
        <dbReference type="Pfam" id="PF05168"/>
    </source>
</evidence>
<dbReference type="Pfam" id="PF05168">
    <property type="entry name" value="HEPN"/>
    <property type="match status" value="1"/>
</dbReference>
<feature type="domain" description="Sacsin/Nov" evidence="3">
    <location>
        <begin position="995"/>
        <end position="1243"/>
    </location>
</feature>
<feature type="compositionally biased region" description="Polar residues" evidence="1">
    <location>
        <begin position="3911"/>
        <end position="3921"/>
    </location>
</feature>
<evidence type="ECO:0000256" key="1">
    <source>
        <dbReference type="SAM" id="MobiDB-lite"/>
    </source>
</evidence>
<gene>
    <name evidence="4" type="ORF">MGAL_10B050420</name>
</gene>
<dbReference type="InterPro" id="IPR058210">
    <property type="entry name" value="SACS/Nov_dom"/>
</dbReference>
<feature type="domain" description="Sacsin/Nov" evidence="3">
    <location>
        <begin position="2058"/>
        <end position="2295"/>
    </location>
</feature>
<keyword evidence="5" id="KW-1185">Reference proteome</keyword>
<dbReference type="OrthoDB" id="5963011at2759"/>
<dbReference type="CDD" id="cd06257">
    <property type="entry name" value="DnaJ"/>
    <property type="match status" value="1"/>
</dbReference>
<dbReference type="InterPro" id="IPR007842">
    <property type="entry name" value="HEPN_dom"/>
</dbReference>
<evidence type="ECO:0000259" key="3">
    <source>
        <dbReference type="Pfam" id="PF25794"/>
    </source>
</evidence>
<proteinExistence type="predicted"/>
<dbReference type="EMBL" id="UYJE01002656">
    <property type="protein sequence ID" value="VDI12593.1"/>
    <property type="molecule type" value="Genomic_DNA"/>
</dbReference>
<dbReference type="PANTHER" id="PTHR46919">
    <property type="entry name" value="ZINC FINGER, C3HC4 TYPE (RING FINGER) FAMILY PROTEIN"/>
    <property type="match status" value="1"/>
</dbReference>
<dbReference type="SUPFAM" id="SSF55874">
    <property type="entry name" value="ATPase domain of HSP90 chaperone/DNA topoisomerase II/histidine kinase"/>
    <property type="match status" value="2"/>
</dbReference>
<dbReference type="InterPro" id="IPR036869">
    <property type="entry name" value="J_dom_sf"/>
</dbReference>
<accession>A0A8B6CZT5</accession>
<feature type="region of interest" description="Disordered" evidence="1">
    <location>
        <begin position="3910"/>
        <end position="3936"/>
    </location>
</feature>
<dbReference type="SUPFAM" id="SSF81593">
    <property type="entry name" value="Nucleotidyltransferase substrate binding subunit/domain"/>
    <property type="match status" value="1"/>
</dbReference>
<reference evidence="4" key="1">
    <citation type="submission" date="2018-11" db="EMBL/GenBank/DDBJ databases">
        <authorList>
            <person name="Alioto T."/>
            <person name="Alioto T."/>
        </authorList>
    </citation>
    <scope>NUCLEOTIDE SEQUENCE</scope>
</reference>
<name>A0A8B6CZT5_MYTGA</name>
<dbReference type="Gene3D" id="1.10.287.110">
    <property type="entry name" value="DnaJ domain"/>
    <property type="match status" value="1"/>
</dbReference>